<dbReference type="AlphaFoldDB" id="A0A1H2F117"/>
<gene>
    <name evidence="2" type="ORF">SAMN05216210_1200</name>
</gene>
<dbReference type="Pfam" id="PF08376">
    <property type="entry name" value="NIT"/>
    <property type="match status" value="1"/>
</dbReference>
<evidence type="ECO:0000313" key="2">
    <source>
        <dbReference type="EMBL" id="SDU00999.1"/>
    </source>
</evidence>
<sequence>MSPLLLPVLVVVLLLAILWHYSRVRRQRGIWRERERALEQILLLRELLEQMQRHRGLMFGVMSGEQSLANQRWTIYQQVGQLLKRALAHESSLFWYASWHHMQSLWEDIDVEHEHATAEQVLTWHNRLIVHLLDTITAIAERHDLVRFGQLAANGDGHWFELLQNTELLGRARAIGTGIAARRQNTAMQREELLRLGRRISDEAYLVLARLHAEPELRLSVASAVREAEESLDRLVALIETLLQADHHLKSSSYFTIATQAISAQYALADILLERLAREYGLLKTPSAGRDSANA</sequence>
<dbReference type="OrthoDB" id="9180266at2"/>
<keyword evidence="3" id="KW-1185">Reference proteome</keyword>
<dbReference type="STRING" id="1434072.SAMN05216210_1200"/>
<dbReference type="Proteomes" id="UP000243924">
    <property type="component" value="Chromosome I"/>
</dbReference>
<proteinExistence type="predicted"/>
<reference evidence="3" key="1">
    <citation type="submission" date="2016-10" db="EMBL/GenBank/DDBJ databases">
        <authorList>
            <person name="Varghese N."/>
            <person name="Submissions S."/>
        </authorList>
    </citation>
    <scope>NUCLEOTIDE SEQUENCE [LARGE SCALE GENOMIC DNA]</scope>
    <source>
        <strain evidence="3">CECT 8338</strain>
    </source>
</reference>
<dbReference type="InterPro" id="IPR013587">
    <property type="entry name" value="Nitrate/nitrite_sensing"/>
</dbReference>
<name>A0A1H2F117_9GAMM</name>
<feature type="domain" description="Nitrate/nitrite sensing protein" evidence="1">
    <location>
        <begin position="46"/>
        <end position="276"/>
    </location>
</feature>
<organism evidence="2 3">
    <name type="scientific">Halopseudomonas salegens</name>
    <dbReference type="NCBI Taxonomy" id="1434072"/>
    <lineage>
        <taxon>Bacteria</taxon>
        <taxon>Pseudomonadati</taxon>
        <taxon>Pseudomonadota</taxon>
        <taxon>Gammaproteobacteria</taxon>
        <taxon>Pseudomonadales</taxon>
        <taxon>Pseudomonadaceae</taxon>
        <taxon>Halopseudomonas</taxon>
    </lineage>
</organism>
<accession>A0A1H2F117</accession>
<dbReference type="EMBL" id="LT629787">
    <property type="protein sequence ID" value="SDU00999.1"/>
    <property type="molecule type" value="Genomic_DNA"/>
</dbReference>
<protein>
    <submittedName>
        <fullName evidence="2">Nitrate and nitrite sensing</fullName>
    </submittedName>
</protein>
<evidence type="ECO:0000313" key="3">
    <source>
        <dbReference type="Proteomes" id="UP000243924"/>
    </source>
</evidence>
<dbReference type="RefSeq" id="WP_092385096.1">
    <property type="nucleotide sequence ID" value="NZ_LT629787.1"/>
</dbReference>
<evidence type="ECO:0000259" key="1">
    <source>
        <dbReference type="Pfam" id="PF08376"/>
    </source>
</evidence>